<keyword evidence="1" id="KW-0812">Transmembrane</keyword>
<proteinExistence type="predicted"/>
<feature type="transmembrane region" description="Helical" evidence="1">
    <location>
        <begin position="32"/>
        <end position="53"/>
    </location>
</feature>
<accession>A0A6S6SCQ1</accession>
<gene>
    <name evidence="2" type="ORF">HELGO_WM10917</name>
</gene>
<dbReference type="EMBL" id="CACVAY010000012">
    <property type="protein sequence ID" value="CAA6802439.1"/>
    <property type="molecule type" value="Genomic_DNA"/>
</dbReference>
<evidence type="ECO:0000256" key="1">
    <source>
        <dbReference type="SAM" id="Phobius"/>
    </source>
</evidence>
<protein>
    <submittedName>
        <fullName evidence="2">MJ0042 family finger-like protein</fullName>
    </submittedName>
</protein>
<name>A0A6S6SCQ1_9GAMM</name>
<sequence length="182" mass="21003">MSGTQKSEAFANRRHNETIKHKSTRPFFATPLWISLAVALLAILLLLQVLYTYRNWFAHQPITASLTRSFCEITECEITPQRKVNQIEILSKNVYGHPNDPNSLIVSASLKNQSKHKQPYPLIEVSFINKEEETVALQRFRPESYTKKNAGQEFFLPGETLTFRMKIADPGSEAIRFQFRFL</sequence>
<organism evidence="2">
    <name type="scientific">uncultured Thiotrichaceae bacterium</name>
    <dbReference type="NCBI Taxonomy" id="298394"/>
    <lineage>
        <taxon>Bacteria</taxon>
        <taxon>Pseudomonadati</taxon>
        <taxon>Pseudomonadota</taxon>
        <taxon>Gammaproteobacteria</taxon>
        <taxon>Thiotrichales</taxon>
        <taxon>Thiotrichaceae</taxon>
        <taxon>environmental samples</taxon>
    </lineage>
</organism>
<reference evidence="2" key="1">
    <citation type="submission" date="2020-01" db="EMBL/GenBank/DDBJ databases">
        <authorList>
            <person name="Meier V. D."/>
            <person name="Meier V D."/>
        </authorList>
    </citation>
    <scope>NUCLEOTIDE SEQUENCE</scope>
    <source>
        <strain evidence="2">HLG_WM_MAG_07</strain>
    </source>
</reference>
<keyword evidence="1" id="KW-0472">Membrane</keyword>
<dbReference type="AlphaFoldDB" id="A0A6S6SCQ1"/>
<dbReference type="Pfam" id="PF11906">
    <property type="entry name" value="DUF3426"/>
    <property type="match status" value="1"/>
</dbReference>
<dbReference type="InterPro" id="IPR021834">
    <property type="entry name" value="DUF3426"/>
</dbReference>
<evidence type="ECO:0000313" key="2">
    <source>
        <dbReference type="EMBL" id="CAA6802439.1"/>
    </source>
</evidence>
<keyword evidence="1" id="KW-1133">Transmembrane helix</keyword>